<reference evidence="2" key="1">
    <citation type="journal article" date="2019" name="Int. J. Syst. Evol. Microbiol.">
        <title>The Global Catalogue of Microorganisms (GCM) 10K type strain sequencing project: providing services to taxonomists for standard genome sequencing and annotation.</title>
        <authorList>
            <consortium name="The Broad Institute Genomics Platform"/>
            <consortium name="The Broad Institute Genome Sequencing Center for Infectious Disease"/>
            <person name="Wu L."/>
            <person name="Ma J."/>
        </authorList>
    </citation>
    <scope>NUCLEOTIDE SEQUENCE [LARGE SCALE GENOMIC DNA]</scope>
    <source>
        <strain evidence="2">CGMCC 1.15922</strain>
    </source>
</reference>
<sequence>MPAKNNLPHVLSKCLIAINNKINIGINFTNQLKGYGGNKVEQVKSKAKNMNANNK</sequence>
<evidence type="ECO:0000313" key="2">
    <source>
        <dbReference type="Proteomes" id="UP000626370"/>
    </source>
</evidence>
<name>A0ABQ3IRW2_9GAMM</name>
<proteinExistence type="predicted"/>
<dbReference type="EMBL" id="BNAH01000008">
    <property type="protein sequence ID" value="GHE91956.1"/>
    <property type="molecule type" value="Genomic_DNA"/>
</dbReference>
<organism evidence="1 2">
    <name type="scientific">Thalassotalea profundi</name>
    <dbReference type="NCBI Taxonomy" id="2036687"/>
    <lineage>
        <taxon>Bacteria</taxon>
        <taxon>Pseudomonadati</taxon>
        <taxon>Pseudomonadota</taxon>
        <taxon>Gammaproteobacteria</taxon>
        <taxon>Alteromonadales</taxon>
        <taxon>Colwelliaceae</taxon>
        <taxon>Thalassotalea</taxon>
    </lineage>
</organism>
<keyword evidence="2" id="KW-1185">Reference proteome</keyword>
<dbReference type="Proteomes" id="UP000626370">
    <property type="component" value="Unassembled WGS sequence"/>
</dbReference>
<evidence type="ECO:0000313" key="1">
    <source>
        <dbReference type="EMBL" id="GHE91956.1"/>
    </source>
</evidence>
<gene>
    <name evidence="1" type="ORF">GCM10011501_21810</name>
</gene>
<comment type="caution">
    <text evidence="1">The sequence shown here is derived from an EMBL/GenBank/DDBJ whole genome shotgun (WGS) entry which is preliminary data.</text>
</comment>
<accession>A0ABQ3IRW2</accession>
<protein>
    <submittedName>
        <fullName evidence="1">Uncharacterized protein</fullName>
    </submittedName>
</protein>